<dbReference type="GO" id="GO:0003743">
    <property type="term" value="F:translation initiation factor activity"/>
    <property type="evidence" value="ECO:0007669"/>
    <property type="project" value="UniProtKB-KW"/>
</dbReference>
<evidence type="ECO:0000313" key="5">
    <source>
        <dbReference type="EMBL" id="WMS86529.1"/>
    </source>
</evidence>
<dbReference type="InterPro" id="IPR013575">
    <property type="entry name" value="IF2_assoc_dom_bac"/>
</dbReference>
<proteinExistence type="predicted"/>
<keyword evidence="1" id="KW-0175">Coiled coil</keyword>
<feature type="domain" description="Translation initiation factor IF-2 N-terminal" evidence="3">
    <location>
        <begin position="1"/>
        <end position="51"/>
    </location>
</feature>
<feature type="domain" description="Initiation factor 2 associated" evidence="4">
    <location>
        <begin position="62"/>
        <end position="99"/>
    </location>
</feature>
<feature type="coiled-coil region" evidence="1">
    <location>
        <begin position="192"/>
        <end position="227"/>
    </location>
</feature>
<dbReference type="Pfam" id="PF04760">
    <property type="entry name" value="IF2_N"/>
    <property type="match status" value="1"/>
</dbReference>
<dbReference type="InterPro" id="IPR009061">
    <property type="entry name" value="DNA-bd_dom_put_sf"/>
</dbReference>
<feature type="region of interest" description="Disordered" evidence="2">
    <location>
        <begin position="50"/>
        <end position="172"/>
    </location>
</feature>
<feature type="compositionally biased region" description="Basic residues" evidence="2">
    <location>
        <begin position="65"/>
        <end position="74"/>
    </location>
</feature>
<dbReference type="AlphaFoldDB" id="A0AA51X657"/>
<evidence type="ECO:0000259" key="3">
    <source>
        <dbReference type="Pfam" id="PF04760"/>
    </source>
</evidence>
<gene>
    <name evidence="5" type="ORF">Q9312_15015</name>
</gene>
<keyword evidence="6" id="KW-1185">Reference proteome</keyword>
<dbReference type="KEGG" id="plei:Q9312_15015"/>
<dbReference type="Gene3D" id="3.30.56.50">
    <property type="entry name" value="Putative DNA-binding domain, N-terminal subdomain of bacterial translation initiation factor IF2"/>
    <property type="match status" value="1"/>
</dbReference>
<dbReference type="InterPro" id="IPR006847">
    <property type="entry name" value="IF2_N"/>
</dbReference>
<keyword evidence="5" id="KW-0396">Initiation factor</keyword>
<dbReference type="EMBL" id="CP133548">
    <property type="protein sequence ID" value="WMS86529.1"/>
    <property type="molecule type" value="Genomic_DNA"/>
</dbReference>
<evidence type="ECO:0000313" key="6">
    <source>
        <dbReference type="Proteomes" id="UP001239782"/>
    </source>
</evidence>
<evidence type="ECO:0000259" key="4">
    <source>
        <dbReference type="Pfam" id="PF08364"/>
    </source>
</evidence>
<protein>
    <submittedName>
        <fullName evidence="5">Translation initiation factor IF-2 associated domain-containing protein</fullName>
    </submittedName>
</protein>
<organism evidence="5 6">
    <name type="scientific">Pleionea litopenaei</name>
    <dbReference type="NCBI Taxonomy" id="3070815"/>
    <lineage>
        <taxon>Bacteria</taxon>
        <taxon>Pseudomonadati</taxon>
        <taxon>Pseudomonadota</taxon>
        <taxon>Gammaproteobacteria</taxon>
        <taxon>Oceanospirillales</taxon>
        <taxon>Pleioneaceae</taxon>
        <taxon>Pleionea</taxon>
    </lineage>
</organism>
<feature type="compositionally biased region" description="Polar residues" evidence="2">
    <location>
        <begin position="50"/>
        <end position="59"/>
    </location>
</feature>
<feature type="compositionally biased region" description="Basic and acidic residues" evidence="2">
    <location>
        <begin position="155"/>
        <end position="165"/>
    </location>
</feature>
<evidence type="ECO:0000256" key="2">
    <source>
        <dbReference type="SAM" id="MobiDB-lite"/>
    </source>
</evidence>
<keyword evidence="5" id="KW-0648">Protein biosynthesis</keyword>
<accession>A0AA51X657</accession>
<evidence type="ECO:0000256" key="1">
    <source>
        <dbReference type="SAM" id="Coils"/>
    </source>
</evidence>
<dbReference type="Pfam" id="PF08364">
    <property type="entry name" value="IF2_assoc"/>
    <property type="match status" value="1"/>
</dbReference>
<name>A0AA51X657_9GAMM</name>
<sequence length="233" mass="25150">MSEVTVAKLAETVGTPVEKLLEQMKSAGLDLSGPNDVVSDEQKQTLLTYLKQSHGGSESNEPKRITLKRSKKSSLKVTGSTGKSKTVTVEVRKKRTYVKKPSDLTESESAEEIVEQTAEPIVAETKPVEAEKPADVTTDSASTDVAETDDAPSEVDAKEDVKEAEQALTPEQIAEQEKAAIAARMKAEAEAQARAEVEARITEQARKKAEAEAVAQAELAAEKAREEERKISS</sequence>
<reference evidence="5 6" key="1">
    <citation type="submission" date="2023-08" db="EMBL/GenBank/DDBJ databases">
        <title>Pleionea litopenaei sp. nov., isolated from stomach of juvenile Litopenaeus vannamei.</title>
        <authorList>
            <person name="Rho A.M."/>
            <person name="Hwang C.Y."/>
        </authorList>
    </citation>
    <scope>NUCLEOTIDE SEQUENCE [LARGE SCALE GENOMIC DNA]</scope>
    <source>
        <strain evidence="5 6">HL-JVS1</strain>
    </source>
</reference>
<feature type="compositionally biased region" description="Acidic residues" evidence="2">
    <location>
        <begin position="105"/>
        <end position="114"/>
    </location>
</feature>
<dbReference type="SUPFAM" id="SSF46955">
    <property type="entry name" value="Putative DNA-binding domain"/>
    <property type="match status" value="1"/>
</dbReference>
<dbReference type="Proteomes" id="UP001239782">
    <property type="component" value="Chromosome"/>
</dbReference>
<feature type="compositionally biased region" description="Polar residues" evidence="2">
    <location>
        <begin position="75"/>
        <end position="87"/>
    </location>
</feature>